<feature type="domain" description="YoaR-like putative peptidoglycan binding" evidence="2">
    <location>
        <begin position="117"/>
        <end position="192"/>
    </location>
</feature>
<dbReference type="PANTHER" id="PTHR35788:SF1">
    <property type="entry name" value="EXPORTED PROTEIN"/>
    <property type="match status" value="1"/>
</dbReference>
<keyword evidence="1" id="KW-0472">Membrane</keyword>
<evidence type="ECO:0000256" key="1">
    <source>
        <dbReference type="SAM" id="Phobius"/>
    </source>
</evidence>
<dbReference type="Pfam" id="PF04294">
    <property type="entry name" value="VanW"/>
    <property type="match status" value="1"/>
</dbReference>
<dbReference type="RefSeq" id="WP_073125596.1">
    <property type="nucleotide sequence ID" value="NZ_BAABCH010000100.1"/>
</dbReference>
<dbReference type="Pfam" id="PF12229">
    <property type="entry name" value="PG_binding_4"/>
    <property type="match status" value="1"/>
</dbReference>
<dbReference type="EMBL" id="FQWX01000011">
    <property type="protein sequence ID" value="SHG92110.1"/>
    <property type="molecule type" value="Genomic_DNA"/>
</dbReference>
<proteinExistence type="predicted"/>
<dbReference type="PANTHER" id="PTHR35788">
    <property type="entry name" value="EXPORTED PROTEIN-RELATED"/>
    <property type="match status" value="1"/>
</dbReference>
<keyword evidence="1" id="KW-1133">Transmembrane helix</keyword>
<keyword evidence="1" id="KW-0812">Transmembrane</keyword>
<name>A0A1M5NRH8_9FIRM</name>
<gene>
    <name evidence="3" type="ORF">SAMN04488530_11155</name>
</gene>
<dbReference type="InterPro" id="IPR022029">
    <property type="entry name" value="YoaR-like_PG-bd"/>
</dbReference>
<dbReference type="InterPro" id="IPR052913">
    <property type="entry name" value="Glycopeptide_resist_protein"/>
</dbReference>
<sequence>MDEDIDLDVDVDSDVELDSSKRKVKLLAAIVALMFLFMVMFLTILKYRGLVYPNISFYNQSVAKLNEKELYKFLDDAESKIKDKKICVEAGGENYYITVGNLLEKSNKKDLCKQLTTHSGNILKEFGIILLDVKTDYKLELHLNNDNLNKEVKYIATKTNNKSTEPKVKIDGSSIKLIEGKDGIALNEKQLILGIKDILENIDFDNNNLKVVADYSKTSPNIDIEDLKCIDTKISSYFTGYGTGGARGSNIQNASSKLDNLLIMPGEEFSYEDTIGPTTAENGYRSAPVIVNGQLKSGLGGGVCQVSSTMYNAQLKAGILPSERSNHSKPVSYVPRGLDATLASGSIDYKFINTYDYPLVINAYTSSGRLYIEFWSNKNATKGITYEAKSYVSGRVANAYLLGYDKNGKQVYKRHIDTSVYR</sequence>
<protein>
    <submittedName>
        <fullName evidence="3">Vancomycin resistance protein YoaR, contains peptidoglycan-binding and VanW domains</fullName>
    </submittedName>
</protein>
<feature type="transmembrane region" description="Helical" evidence="1">
    <location>
        <begin position="26"/>
        <end position="45"/>
    </location>
</feature>
<evidence type="ECO:0000313" key="4">
    <source>
        <dbReference type="Proteomes" id="UP000243255"/>
    </source>
</evidence>
<dbReference type="InterPro" id="IPR007391">
    <property type="entry name" value="Vancomycin_resist_VanW"/>
</dbReference>
<evidence type="ECO:0000313" key="3">
    <source>
        <dbReference type="EMBL" id="SHG92110.1"/>
    </source>
</evidence>
<dbReference type="AlphaFoldDB" id="A0A1M5NRH8"/>
<keyword evidence="4" id="KW-1185">Reference proteome</keyword>
<organism evidence="3 4">
    <name type="scientific">Asaccharospora irregularis DSM 2635</name>
    <dbReference type="NCBI Taxonomy" id="1121321"/>
    <lineage>
        <taxon>Bacteria</taxon>
        <taxon>Bacillati</taxon>
        <taxon>Bacillota</taxon>
        <taxon>Clostridia</taxon>
        <taxon>Peptostreptococcales</taxon>
        <taxon>Peptostreptococcaceae</taxon>
        <taxon>Asaccharospora</taxon>
    </lineage>
</organism>
<dbReference type="Proteomes" id="UP000243255">
    <property type="component" value="Unassembled WGS sequence"/>
</dbReference>
<dbReference type="OrthoDB" id="9797191at2"/>
<dbReference type="STRING" id="1121321.SAMN04488530_11155"/>
<accession>A0A1M5NRH8</accession>
<reference evidence="4" key="1">
    <citation type="submission" date="2016-11" db="EMBL/GenBank/DDBJ databases">
        <authorList>
            <person name="Varghese N."/>
            <person name="Submissions S."/>
        </authorList>
    </citation>
    <scope>NUCLEOTIDE SEQUENCE [LARGE SCALE GENOMIC DNA]</scope>
    <source>
        <strain evidence="4">DSM 2635</strain>
    </source>
</reference>
<evidence type="ECO:0000259" key="2">
    <source>
        <dbReference type="Pfam" id="PF12229"/>
    </source>
</evidence>